<dbReference type="AlphaFoldDB" id="C1N8R3"/>
<keyword evidence="3" id="KW-0819">tRNA processing</keyword>
<reference evidence="8 9" key="1">
    <citation type="journal article" date="2009" name="Science">
        <title>Green evolution and dynamic adaptations revealed by genomes of the marine picoeukaryotes Micromonas.</title>
        <authorList>
            <person name="Worden A.Z."/>
            <person name="Lee J.H."/>
            <person name="Mock T."/>
            <person name="Rouze P."/>
            <person name="Simmons M.P."/>
            <person name="Aerts A.L."/>
            <person name="Allen A.E."/>
            <person name="Cuvelier M.L."/>
            <person name="Derelle E."/>
            <person name="Everett M.V."/>
            <person name="Foulon E."/>
            <person name="Grimwood J."/>
            <person name="Gundlach H."/>
            <person name="Henrissat B."/>
            <person name="Napoli C."/>
            <person name="McDonald S.M."/>
            <person name="Parker M.S."/>
            <person name="Rombauts S."/>
            <person name="Salamov A."/>
            <person name="Von Dassow P."/>
            <person name="Badger J.H."/>
            <person name="Coutinho P.M."/>
            <person name="Demir E."/>
            <person name="Dubchak I."/>
            <person name="Gentemann C."/>
            <person name="Eikrem W."/>
            <person name="Gready J.E."/>
            <person name="John U."/>
            <person name="Lanier W."/>
            <person name="Lindquist E.A."/>
            <person name="Lucas S."/>
            <person name="Mayer K.F."/>
            <person name="Moreau H."/>
            <person name="Not F."/>
            <person name="Otillar R."/>
            <person name="Panaud O."/>
            <person name="Pangilinan J."/>
            <person name="Paulsen I."/>
            <person name="Piegu B."/>
            <person name="Poliakov A."/>
            <person name="Robbens S."/>
            <person name="Schmutz J."/>
            <person name="Toulza E."/>
            <person name="Wyss T."/>
            <person name="Zelensky A."/>
            <person name="Zhou K."/>
            <person name="Armbrust E.V."/>
            <person name="Bhattacharya D."/>
            <person name="Goodenough U.W."/>
            <person name="Van de Peer Y."/>
            <person name="Grigoriev I.V."/>
        </authorList>
    </citation>
    <scope>NUCLEOTIDE SEQUENCE [LARGE SCALE GENOMIC DNA]</scope>
    <source>
        <strain evidence="8 9">CCMP1545</strain>
    </source>
</reference>
<dbReference type="OMA" id="VYACHIN"/>
<keyword evidence="2" id="KW-0436">Ligase</keyword>
<dbReference type="HAMAP" id="MF_01161">
    <property type="entry name" value="tRNA_Ile_lys_synt"/>
    <property type="match status" value="1"/>
</dbReference>
<dbReference type="SUPFAM" id="SSF52402">
    <property type="entry name" value="Adenine nucleotide alpha hydrolases-like"/>
    <property type="match status" value="1"/>
</dbReference>
<comment type="catalytic activity">
    <reaction evidence="6">
        <text>cytidine(34) in tRNA(Ile2) + L-lysine + ATP = lysidine(34) in tRNA(Ile2) + AMP + diphosphate + H(+)</text>
        <dbReference type="Rhea" id="RHEA:43744"/>
        <dbReference type="Rhea" id="RHEA-COMP:10625"/>
        <dbReference type="Rhea" id="RHEA-COMP:10670"/>
        <dbReference type="ChEBI" id="CHEBI:15378"/>
        <dbReference type="ChEBI" id="CHEBI:30616"/>
        <dbReference type="ChEBI" id="CHEBI:32551"/>
        <dbReference type="ChEBI" id="CHEBI:33019"/>
        <dbReference type="ChEBI" id="CHEBI:82748"/>
        <dbReference type="ChEBI" id="CHEBI:83665"/>
        <dbReference type="ChEBI" id="CHEBI:456215"/>
        <dbReference type="EC" id="6.3.4.19"/>
    </reaction>
</comment>
<dbReference type="eggNOG" id="ENOG502QQNE">
    <property type="taxonomic scope" value="Eukaryota"/>
</dbReference>
<keyword evidence="5" id="KW-0067">ATP-binding</keyword>
<evidence type="ECO:0000256" key="2">
    <source>
        <dbReference type="ARBA" id="ARBA00022598"/>
    </source>
</evidence>
<sequence>LASKVVRVMREHDIVRRGDVVVACVSGGPDSVALLHLLRELSDEWNLAVHVLHCNHGKRSASEEEETFVVEMCERLGVDVHVRRPEAPWGSSHFQERAREWRRKEARALARDVDARVILQAHHWDDQVETILLKILRGCHLSNIKGMMYVNGDVGRPLLDCRKDELVRYLRARGVDSRVDESNDDATFSRNKIRHELVPLLRE</sequence>
<dbReference type="GeneID" id="9689761"/>
<evidence type="ECO:0000313" key="9">
    <source>
        <dbReference type="Proteomes" id="UP000001876"/>
    </source>
</evidence>
<feature type="non-terminal residue" evidence="8">
    <location>
        <position position="1"/>
    </location>
</feature>
<feature type="domain" description="tRNA(Ile)-lysidine/2-thiocytidine synthase N-terminal" evidence="7">
    <location>
        <begin position="22"/>
        <end position="196"/>
    </location>
</feature>
<protein>
    <recommendedName>
        <fullName evidence="1">tRNA(Ile)-lysidine synthetase</fullName>
        <ecNumber evidence="1">6.3.4.19</ecNumber>
    </recommendedName>
</protein>
<feature type="non-terminal residue" evidence="8">
    <location>
        <position position="203"/>
    </location>
</feature>
<dbReference type="EMBL" id="GG663751">
    <property type="protein sequence ID" value="EEH51397.1"/>
    <property type="molecule type" value="Genomic_DNA"/>
</dbReference>
<evidence type="ECO:0000259" key="7">
    <source>
        <dbReference type="Pfam" id="PF01171"/>
    </source>
</evidence>
<dbReference type="InterPro" id="IPR011063">
    <property type="entry name" value="TilS/TtcA_N"/>
</dbReference>
<dbReference type="GO" id="GO:0008033">
    <property type="term" value="P:tRNA processing"/>
    <property type="evidence" value="ECO:0007669"/>
    <property type="project" value="UniProtKB-KW"/>
</dbReference>
<dbReference type="KEGG" id="mpp:MICPUCDRAFT_5239"/>
<organism evidence="9">
    <name type="scientific">Micromonas pusilla (strain CCMP1545)</name>
    <name type="common">Picoplanktonic green alga</name>
    <dbReference type="NCBI Taxonomy" id="564608"/>
    <lineage>
        <taxon>Eukaryota</taxon>
        <taxon>Viridiplantae</taxon>
        <taxon>Chlorophyta</taxon>
        <taxon>Mamiellophyceae</taxon>
        <taxon>Mamiellales</taxon>
        <taxon>Mamiellaceae</taxon>
        <taxon>Micromonas</taxon>
    </lineage>
</organism>
<proteinExistence type="inferred from homology"/>
<evidence type="ECO:0000256" key="6">
    <source>
        <dbReference type="ARBA" id="ARBA00048539"/>
    </source>
</evidence>
<evidence type="ECO:0000256" key="3">
    <source>
        <dbReference type="ARBA" id="ARBA00022694"/>
    </source>
</evidence>
<dbReference type="GO" id="GO:0032267">
    <property type="term" value="F:tRNA(Ile)-lysidine synthase activity"/>
    <property type="evidence" value="ECO:0007669"/>
    <property type="project" value="UniProtKB-EC"/>
</dbReference>
<evidence type="ECO:0000256" key="4">
    <source>
        <dbReference type="ARBA" id="ARBA00022741"/>
    </source>
</evidence>
<name>C1N8R3_MICPC</name>
<evidence type="ECO:0000313" key="8">
    <source>
        <dbReference type="EMBL" id="EEH51397.1"/>
    </source>
</evidence>
<dbReference type="EC" id="6.3.4.19" evidence="1"/>
<dbReference type="Pfam" id="PF01171">
    <property type="entry name" value="ATP_bind_3"/>
    <property type="match status" value="1"/>
</dbReference>
<dbReference type="OrthoDB" id="434144at2759"/>
<dbReference type="RefSeq" id="XP_003064492.1">
    <property type="nucleotide sequence ID" value="XM_003064446.1"/>
</dbReference>
<dbReference type="InterPro" id="IPR014729">
    <property type="entry name" value="Rossmann-like_a/b/a_fold"/>
</dbReference>
<dbReference type="PANTHER" id="PTHR43033">
    <property type="entry name" value="TRNA(ILE)-LYSIDINE SYNTHASE-RELATED"/>
    <property type="match status" value="1"/>
</dbReference>
<dbReference type="Gene3D" id="3.40.50.620">
    <property type="entry name" value="HUPs"/>
    <property type="match status" value="1"/>
</dbReference>
<gene>
    <name evidence="8" type="ORF">MICPUCDRAFT_5239</name>
</gene>
<dbReference type="CDD" id="cd01992">
    <property type="entry name" value="TilS_N"/>
    <property type="match status" value="1"/>
</dbReference>
<dbReference type="GO" id="GO:0005524">
    <property type="term" value="F:ATP binding"/>
    <property type="evidence" value="ECO:0007669"/>
    <property type="project" value="UniProtKB-KW"/>
</dbReference>
<dbReference type="NCBIfam" id="TIGR02432">
    <property type="entry name" value="lysidine_TilS_N"/>
    <property type="match status" value="1"/>
</dbReference>
<evidence type="ECO:0000256" key="1">
    <source>
        <dbReference type="ARBA" id="ARBA00013267"/>
    </source>
</evidence>
<dbReference type="STRING" id="564608.C1N8R3"/>
<dbReference type="Proteomes" id="UP000001876">
    <property type="component" value="Unassembled WGS sequence"/>
</dbReference>
<keyword evidence="9" id="KW-1185">Reference proteome</keyword>
<keyword evidence="4" id="KW-0547">Nucleotide-binding</keyword>
<evidence type="ECO:0000256" key="5">
    <source>
        <dbReference type="ARBA" id="ARBA00022840"/>
    </source>
</evidence>
<dbReference type="InterPro" id="IPR012094">
    <property type="entry name" value="tRNA_Ile_lys_synt"/>
</dbReference>
<accession>C1N8R3</accession>
<dbReference type="PANTHER" id="PTHR43033:SF1">
    <property type="entry name" value="TRNA(ILE)-LYSIDINE SYNTHASE-RELATED"/>
    <property type="match status" value="1"/>
</dbReference>
<dbReference type="InterPro" id="IPR012795">
    <property type="entry name" value="tRNA_Ile_lys_synt_N"/>
</dbReference>